<dbReference type="RefSeq" id="WP_149734778.1">
    <property type="nucleotide sequence ID" value="NZ_FQZD01000014.1"/>
</dbReference>
<evidence type="ECO:0000313" key="2">
    <source>
        <dbReference type="Proteomes" id="UP000322917"/>
    </source>
</evidence>
<dbReference type="AlphaFoldDB" id="A0A1M6HL82"/>
<dbReference type="OrthoDB" id="1629754at2"/>
<gene>
    <name evidence="1" type="ORF">SAMN02745170_02021</name>
</gene>
<organism evidence="1 2">
    <name type="scientific">Propionispora hippei DSM 15287</name>
    <dbReference type="NCBI Taxonomy" id="1123003"/>
    <lineage>
        <taxon>Bacteria</taxon>
        <taxon>Bacillati</taxon>
        <taxon>Bacillota</taxon>
        <taxon>Negativicutes</taxon>
        <taxon>Selenomonadales</taxon>
        <taxon>Sporomusaceae</taxon>
        <taxon>Propionispora</taxon>
    </lineage>
</organism>
<dbReference type="EMBL" id="FQZD01000014">
    <property type="protein sequence ID" value="SHJ22917.1"/>
    <property type="molecule type" value="Genomic_DNA"/>
</dbReference>
<reference evidence="1 2" key="1">
    <citation type="submission" date="2016-11" db="EMBL/GenBank/DDBJ databases">
        <authorList>
            <person name="Varghese N."/>
            <person name="Submissions S."/>
        </authorList>
    </citation>
    <scope>NUCLEOTIDE SEQUENCE [LARGE SCALE GENOMIC DNA]</scope>
    <source>
        <strain evidence="1 2">DSM 15287</strain>
    </source>
</reference>
<sequence length="463" mass="50549">MLNERGAEMMAMLPWYYQDSKIMNDIINSQSDEVVAVRATILHILQQFYVDTASADGIVLWEQELGLTPKEGATLALRKAQIKAKLQRPAIMTPLQIQSIINLFVDNRTARVIELPGTYHFRIDIPFGDLIWSAEMRQALEEAKPAHLGYSIRYTLMNGELDDTYLLTDDDLADMSVSATFIFEDTVPLGDNGRHKTLDGSWQLSGPVCLDGTWQLDGSLRLNGIPLDAVQLDNDFDELGPVEVNIAKGFEEPITTALQLNGSFALDGEYQLGEAPAPVDLGGGIEIDVVHQLDGSWQLDGGDINILDGSMQLNGDFDLSGGGIRLHTQTYTDSLKGSLSYRRPKKNAPYDITHPALYDTVSPPGEGLTAAVSVGGFEDDAAHFVAKLDGSMPLDGSWQMQENYFPLDAGGRIEIIEVHKLDGSWQLGGGFNNSLDGSWQLDGSKQIEGGIQLASISRCSGTL</sequence>
<dbReference type="Pfam" id="PF10076">
    <property type="entry name" value="Phage_Mu_Gp48"/>
    <property type="match status" value="1"/>
</dbReference>
<keyword evidence="2" id="KW-1185">Reference proteome</keyword>
<proteinExistence type="predicted"/>
<dbReference type="Proteomes" id="UP000322917">
    <property type="component" value="Unassembled WGS sequence"/>
</dbReference>
<dbReference type="InterPro" id="IPR018755">
    <property type="entry name" value="Phage_Mu_Gp48"/>
</dbReference>
<name>A0A1M6HL82_9FIRM</name>
<accession>A0A1M6HL82</accession>
<evidence type="ECO:0000313" key="1">
    <source>
        <dbReference type="EMBL" id="SHJ22917.1"/>
    </source>
</evidence>
<evidence type="ECO:0008006" key="3">
    <source>
        <dbReference type="Google" id="ProtNLM"/>
    </source>
</evidence>
<protein>
    <recommendedName>
        <fullName evidence="3">DUF2313 domain-containing protein</fullName>
    </recommendedName>
</protein>